<dbReference type="EC" id="1.14.13.-" evidence="2"/>
<dbReference type="PANTHER" id="PTHR43422:SF3">
    <property type="entry name" value="THIAMINE THIAZOLE SYNTHASE"/>
    <property type="match status" value="1"/>
</dbReference>
<dbReference type="Pfam" id="PF08491">
    <property type="entry name" value="SE"/>
    <property type="match status" value="1"/>
</dbReference>
<proteinExistence type="predicted"/>
<dbReference type="Pfam" id="PF12831">
    <property type="entry name" value="FAD_oxidored"/>
    <property type="match status" value="1"/>
</dbReference>
<dbReference type="GO" id="GO:0016020">
    <property type="term" value="C:membrane"/>
    <property type="evidence" value="ECO:0007669"/>
    <property type="project" value="InterPro"/>
</dbReference>
<dbReference type="InterPro" id="IPR013698">
    <property type="entry name" value="Squalene_epoxidase"/>
</dbReference>
<sequence length="446" mass="51380">MFNKAIVIGGSIAGKLAAKALSTAFKEVIIIEAGERWDGKASRKRVPQSNHPHVLLKGGENAIEELFPNITNELIEAGSIVNNFTRDLKWHQFGSWKQPFIGEVHMIQQSRSMLEAHIQKRIEQISNITIKYETLVEGLVVNEKLNKVCGVKMECLNTGNQEEIHADTIVDASGFGSKSIAWLREYEIEVQEEKVRIDLFYVTRMFKLKENEKLDYCNTLMSPSFPDNPYGVLIQTIEDHRYFVTFSGYANEKAPQTDGEFYNFAENLSIPHVTDFLNKAVAISDIKTYKIPYQVRRRFDLTTNMPEGLLVVGDAHCRFDPVFGQGVSVAAMEAHQLQLLLQRRQKLDHAFTQQFYKETAHIIQTPWEMTTTEISRHPQLKRELTIKQKFQLWYTKQIYQLSATDSDVYIRLVKVMNLIRSPFHLFHPKVLFAVLLKQKNSRKIVD</sequence>
<organism evidence="2 3">
    <name type="scientific">Bacillus pacificus</name>
    <dbReference type="NCBI Taxonomy" id="2026187"/>
    <lineage>
        <taxon>Bacteria</taxon>
        <taxon>Bacillati</taxon>
        <taxon>Bacillota</taxon>
        <taxon>Bacilli</taxon>
        <taxon>Bacillales</taxon>
        <taxon>Bacillaceae</taxon>
        <taxon>Bacillus</taxon>
        <taxon>Bacillus cereus group</taxon>
    </lineage>
</organism>
<evidence type="ECO:0000313" key="2">
    <source>
        <dbReference type="EMBL" id="SME42318.1"/>
    </source>
</evidence>
<dbReference type="PANTHER" id="PTHR43422">
    <property type="entry name" value="THIAMINE THIAZOLE SYNTHASE"/>
    <property type="match status" value="1"/>
</dbReference>
<dbReference type="Gene3D" id="3.50.50.60">
    <property type="entry name" value="FAD/NAD(P)-binding domain"/>
    <property type="match status" value="1"/>
</dbReference>
<dbReference type="AlphaFoldDB" id="A0A1Y6ANJ4"/>
<evidence type="ECO:0000313" key="3">
    <source>
        <dbReference type="Proteomes" id="UP000194499"/>
    </source>
</evidence>
<reference evidence="3" key="1">
    <citation type="submission" date="2017-04" db="EMBL/GenBank/DDBJ databases">
        <authorList>
            <person name="Criscuolo A."/>
        </authorList>
    </citation>
    <scope>NUCLEOTIDE SEQUENCE [LARGE SCALE GENOMIC DNA]</scope>
</reference>
<dbReference type="SUPFAM" id="SSF51905">
    <property type="entry name" value="FAD/NAD(P)-binding domain"/>
    <property type="match status" value="1"/>
</dbReference>
<keyword evidence="2" id="KW-0560">Oxidoreductase</keyword>
<protein>
    <submittedName>
        <fullName evidence="2">Putative epoxidase LasC</fullName>
        <ecNumber evidence="2">1.14.13.-</ecNumber>
    </submittedName>
</protein>
<gene>
    <name evidence="2" type="ORF">BACERE00191_05237</name>
</gene>
<feature type="domain" description="Squalene epoxidase" evidence="1">
    <location>
        <begin position="249"/>
        <end position="349"/>
    </location>
</feature>
<accession>A0A3P1BQB2</accession>
<dbReference type="GO" id="GO:0004506">
    <property type="term" value="F:squalene monooxygenase activity"/>
    <property type="evidence" value="ECO:0007669"/>
    <property type="project" value="InterPro"/>
</dbReference>
<dbReference type="EMBL" id="FWZB01000052">
    <property type="protein sequence ID" value="SME42318.1"/>
    <property type="molecule type" value="Genomic_DNA"/>
</dbReference>
<evidence type="ECO:0000259" key="1">
    <source>
        <dbReference type="Pfam" id="PF08491"/>
    </source>
</evidence>
<dbReference type="InterPro" id="IPR036188">
    <property type="entry name" value="FAD/NAD-bd_sf"/>
</dbReference>
<dbReference type="Proteomes" id="UP000194499">
    <property type="component" value="Unassembled WGS sequence"/>
</dbReference>
<name>A0A1Y6ANJ4_9BACI</name>
<dbReference type="RefSeq" id="WP_000482028.1">
    <property type="nucleotide sequence ID" value="NZ_CP093424.1"/>
</dbReference>
<accession>A0A1Y6ANJ4</accession>
<dbReference type="GO" id="GO:0050660">
    <property type="term" value="F:flavin adenine dinucleotide binding"/>
    <property type="evidence" value="ECO:0007669"/>
    <property type="project" value="InterPro"/>
</dbReference>